<evidence type="ECO:0000313" key="2">
    <source>
        <dbReference type="EMBL" id="VDP34971.1"/>
    </source>
</evidence>
<reference evidence="4" key="2">
    <citation type="submission" date="2019-09" db="UniProtKB">
        <authorList>
            <consortium name="WormBaseParasite"/>
        </authorList>
    </citation>
    <scope>IDENTIFICATION</scope>
</reference>
<gene>
    <name evidence="2" type="ORF">HPBE_LOCUS22839</name>
</gene>
<evidence type="ECO:0000313" key="4">
    <source>
        <dbReference type="WBParaSite" id="HPBE_0002284001-mRNA-1"/>
    </source>
</evidence>
<accession>A0A3P8CRX4</accession>
<organism evidence="3 4">
    <name type="scientific">Heligmosomoides polygyrus</name>
    <name type="common">Parasitic roundworm</name>
    <dbReference type="NCBI Taxonomy" id="6339"/>
    <lineage>
        <taxon>Eukaryota</taxon>
        <taxon>Metazoa</taxon>
        <taxon>Ecdysozoa</taxon>
        <taxon>Nematoda</taxon>
        <taxon>Chromadorea</taxon>
        <taxon>Rhabditida</taxon>
        <taxon>Rhabditina</taxon>
        <taxon>Rhabditomorpha</taxon>
        <taxon>Strongyloidea</taxon>
        <taxon>Heligmosomidae</taxon>
        <taxon>Heligmosomoides</taxon>
    </lineage>
</organism>
<name>A0A183GJI7_HELPZ</name>
<feature type="region of interest" description="Disordered" evidence="1">
    <location>
        <begin position="1"/>
        <end position="65"/>
    </location>
</feature>
<accession>A0A183GJI7</accession>
<feature type="compositionally biased region" description="Basic and acidic residues" evidence="1">
    <location>
        <begin position="1"/>
        <end position="14"/>
    </location>
</feature>
<feature type="compositionally biased region" description="Acidic residues" evidence="1">
    <location>
        <begin position="15"/>
        <end position="40"/>
    </location>
</feature>
<evidence type="ECO:0000256" key="1">
    <source>
        <dbReference type="SAM" id="MobiDB-lite"/>
    </source>
</evidence>
<feature type="compositionally biased region" description="Basic and acidic residues" evidence="1">
    <location>
        <begin position="41"/>
        <end position="65"/>
    </location>
</feature>
<keyword evidence="3" id="KW-1185">Reference proteome</keyword>
<dbReference type="EMBL" id="UZAH01034405">
    <property type="protein sequence ID" value="VDP34971.1"/>
    <property type="molecule type" value="Genomic_DNA"/>
</dbReference>
<proteinExistence type="predicted"/>
<dbReference type="AlphaFoldDB" id="A0A183GJI7"/>
<dbReference type="Proteomes" id="UP000050761">
    <property type="component" value="Unassembled WGS sequence"/>
</dbReference>
<protein>
    <submittedName>
        <fullName evidence="2 4">Uncharacterized protein</fullName>
    </submittedName>
</protein>
<reference evidence="2 3" key="1">
    <citation type="submission" date="2018-11" db="EMBL/GenBank/DDBJ databases">
        <authorList>
            <consortium name="Pathogen Informatics"/>
        </authorList>
    </citation>
    <scope>NUCLEOTIDE SEQUENCE [LARGE SCALE GENOMIC DNA]</scope>
</reference>
<evidence type="ECO:0000313" key="3">
    <source>
        <dbReference type="Proteomes" id="UP000050761"/>
    </source>
</evidence>
<sequence>MPKRNAPKELKPISDEEGDLLDLQEDQVEELEEDPADDPEEGQKDDLQQSQKKEEERDRVEERNRNIGIEIEPKYKDNVGRLDELKIMTELANLICGIDAKLLDAFRRLMQISTRSQTNTKFISNSSRRRSRIDSIELNAKSTHTENYGL</sequence>
<dbReference type="WBParaSite" id="HPBE_0002284001-mRNA-1">
    <property type="protein sequence ID" value="HPBE_0002284001-mRNA-1"/>
    <property type="gene ID" value="HPBE_0002284001"/>
</dbReference>